<dbReference type="KEGG" id="hpl:HPB8_640"/>
<evidence type="ECO:0000313" key="1">
    <source>
        <dbReference type="EMBL" id="CBI66197.1"/>
    </source>
</evidence>
<dbReference type="AlphaFoldDB" id="D7FDE0"/>
<protein>
    <submittedName>
        <fullName evidence="1">Uncharacterized protein</fullName>
    </submittedName>
</protein>
<dbReference type="EMBL" id="FN598874">
    <property type="protein sequence ID" value="CBI66197.1"/>
    <property type="molecule type" value="Genomic_DNA"/>
</dbReference>
<proteinExistence type="predicted"/>
<dbReference type="HOGENOM" id="CLU_3026047_0_0_7"/>
<sequence>MVISFRGNHPLLDPNMLQIFTTKEKPRNYYLRWRDFTLKSLKMPKSVFKTPKIQG</sequence>
<name>D7FDE0_HELP3</name>
<gene>
    <name evidence="1" type="ordered locus">HPB8_640</name>
</gene>
<organism evidence="1 2">
    <name type="scientific">Helicobacter pylori (strain B8)</name>
    <dbReference type="NCBI Taxonomy" id="693745"/>
    <lineage>
        <taxon>Bacteria</taxon>
        <taxon>Pseudomonadati</taxon>
        <taxon>Campylobacterota</taxon>
        <taxon>Epsilonproteobacteria</taxon>
        <taxon>Campylobacterales</taxon>
        <taxon>Helicobacteraceae</taxon>
        <taxon>Helicobacter</taxon>
    </lineage>
</organism>
<dbReference type="Proteomes" id="UP000007091">
    <property type="component" value="Chromosome"/>
</dbReference>
<accession>D7FDE0</accession>
<reference evidence="1 2" key="1">
    <citation type="journal article" date="2010" name="BMC Genomics">
        <title>Sequencing, annotation, and comparative genome analysis of the gerbil-adapted Helicobacter pylori strain B8.</title>
        <authorList>
            <person name="Farnbacher M."/>
            <person name="Jahns T."/>
            <person name="Willrodt D."/>
            <person name="Daniel R."/>
            <person name="Haas R."/>
            <person name="Goesmann A."/>
            <person name="Kurtz S."/>
            <person name="Rieder G."/>
        </authorList>
    </citation>
    <scope>NUCLEOTIDE SEQUENCE [LARGE SCALE GENOMIC DNA]</scope>
    <source>
        <strain evidence="1 2">B8</strain>
    </source>
</reference>
<evidence type="ECO:0000313" key="2">
    <source>
        <dbReference type="Proteomes" id="UP000007091"/>
    </source>
</evidence>